<dbReference type="Proteomes" id="UP001152797">
    <property type="component" value="Unassembled WGS sequence"/>
</dbReference>
<comment type="caution">
    <text evidence="3">The sequence shown here is derived from an EMBL/GenBank/DDBJ whole genome shotgun (WGS) entry which is preliminary data.</text>
</comment>
<dbReference type="SMART" id="SM00054">
    <property type="entry name" value="EFh"/>
    <property type="match status" value="3"/>
</dbReference>
<evidence type="ECO:0000313" key="3">
    <source>
        <dbReference type="EMBL" id="CAI4020669.1"/>
    </source>
</evidence>
<feature type="domain" description="EF-hand" evidence="2">
    <location>
        <begin position="237"/>
        <end position="272"/>
    </location>
</feature>
<dbReference type="InterPro" id="IPR018247">
    <property type="entry name" value="EF_Hand_1_Ca_BS"/>
</dbReference>
<keyword evidence="5" id="KW-1185">Reference proteome</keyword>
<dbReference type="Pfam" id="PF13499">
    <property type="entry name" value="EF-hand_7"/>
    <property type="match status" value="1"/>
</dbReference>
<dbReference type="EMBL" id="CAMXCT020006825">
    <property type="protein sequence ID" value="CAL1174044.1"/>
    <property type="molecule type" value="Genomic_DNA"/>
</dbReference>
<organism evidence="3">
    <name type="scientific">Cladocopium goreaui</name>
    <dbReference type="NCBI Taxonomy" id="2562237"/>
    <lineage>
        <taxon>Eukaryota</taxon>
        <taxon>Sar</taxon>
        <taxon>Alveolata</taxon>
        <taxon>Dinophyceae</taxon>
        <taxon>Suessiales</taxon>
        <taxon>Symbiodiniaceae</taxon>
        <taxon>Cladocopium</taxon>
    </lineage>
</organism>
<dbReference type="CDD" id="cd00051">
    <property type="entry name" value="EFh"/>
    <property type="match status" value="1"/>
</dbReference>
<dbReference type="PROSITE" id="PS50222">
    <property type="entry name" value="EF_HAND_2"/>
    <property type="match status" value="2"/>
</dbReference>
<dbReference type="InterPro" id="IPR002048">
    <property type="entry name" value="EF_hand_dom"/>
</dbReference>
<feature type="domain" description="EF-hand" evidence="2">
    <location>
        <begin position="274"/>
        <end position="305"/>
    </location>
</feature>
<reference evidence="4 5" key="2">
    <citation type="submission" date="2024-05" db="EMBL/GenBank/DDBJ databases">
        <authorList>
            <person name="Chen Y."/>
            <person name="Shah S."/>
            <person name="Dougan E. K."/>
            <person name="Thang M."/>
            <person name="Chan C."/>
        </authorList>
    </citation>
    <scope>NUCLEOTIDE SEQUENCE [LARGE SCALE GENOMIC DNA]</scope>
</reference>
<dbReference type="EMBL" id="CAMXCT010006825">
    <property type="protein sequence ID" value="CAI4020669.1"/>
    <property type="molecule type" value="Genomic_DNA"/>
</dbReference>
<reference evidence="3" key="1">
    <citation type="submission" date="2022-10" db="EMBL/GenBank/DDBJ databases">
        <authorList>
            <person name="Chen Y."/>
            <person name="Dougan E. K."/>
            <person name="Chan C."/>
            <person name="Rhodes N."/>
            <person name="Thang M."/>
        </authorList>
    </citation>
    <scope>NUCLEOTIDE SEQUENCE</scope>
</reference>
<keyword evidence="1" id="KW-0106">Calcium</keyword>
<sequence length="305" mass="34864">MASHRNECQRLKDAFYLIAVAYDLDGNGLLDEDEVLLILDRCQLLDENLTPTKVRSFFRTWAAGCNSIIGLSMGADDIDDGIGYEEFLSLLSWIADMKGIPLARCRARVMRLSHKMVDTQSSVRRRLALLFDGFCKREAEWMGAYEFTHLCHTTNLYKQGFFSAGDAFKIFYETPGLVDQRMDFGGFMHAIPQVGLLFGKDAKEAAEMFASAVGRMDTDQETVRRVKLRIKQAAANAGTSGWREFFHECDTDQSGYMDIDEFFDMCWHKLHMDDRKSHLQLLFERLDEDDSGELSIDEMIAFIES</sequence>
<dbReference type="SUPFAM" id="SSF47473">
    <property type="entry name" value="EF-hand"/>
    <property type="match status" value="1"/>
</dbReference>
<accession>A0A9P1GT90</accession>
<evidence type="ECO:0000259" key="2">
    <source>
        <dbReference type="PROSITE" id="PS50222"/>
    </source>
</evidence>
<gene>
    <name evidence="3" type="ORF">C1SCF055_LOCUS45065</name>
</gene>
<protein>
    <recommendedName>
        <fullName evidence="2">EF-hand domain-containing protein</fullName>
    </recommendedName>
</protein>
<dbReference type="GO" id="GO:0005509">
    <property type="term" value="F:calcium ion binding"/>
    <property type="evidence" value="ECO:0007669"/>
    <property type="project" value="InterPro"/>
</dbReference>
<evidence type="ECO:0000313" key="5">
    <source>
        <dbReference type="Proteomes" id="UP001152797"/>
    </source>
</evidence>
<proteinExistence type="predicted"/>
<dbReference type="PROSITE" id="PS00018">
    <property type="entry name" value="EF_HAND_1"/>
    <property type="match status" value="3"/>
</dbReference>
<dbReference type="Gene3D" id="1.10.238.10">
    <property type="entry name" value="EF-hand"/>
    <property type="match status" value="2"/>
</dbReference>
<name>A0A9P1GT90_9DINO</name>
<dbReference type="EMBL" id="CAMXCT030006825">
    <property type="protein sequence ID" value="CAL4807981.1"/>
    <property type="molecule type" value="Genomic_DNA"/>
</dbReference>
<dbReference type="InterPro" id="IPR011992">
    <property type="entry name" value="EF-hand-dom_pair"/>
</dbReference>
<evidence type="ECO:0000313" key="4">
    <source>
        <dbReference type="EMBL" id="CAL4807981.1"/>
    </source>
</evidence>
<evidence type="ECO:0000256" key="1">
    <source>
        <dbReference type="ARBA" id="ARBA00022837"/>
    </source>
</evidence>
<dbReference type="AlphaFoldDB" id="A0A9P1GT90"/>
<dbReference type="OrthoDB" id="436036at2759"/>